<dbReference type="EMBL" id="BAABEZ010000004">
    <property type="protein sequence ID" value="GAA4450513.1"/>
    <property type="molecule type" value="Genomic_DNA"/>
</dbReference>
<evidence type="ECO:0000256" key="3">
    <source>
        <dbReference type="ARBA" id="ARBA00022705"/>
    </source>
</evidence>
<dbReference type="Proteomes" id="UP001501410">
    <property type="component" value="Unassembled WGS sequence"/>
</dbReference>
<reference evidence="7" key="1">
    <citation type="journal article" date="2019" name="Int. J. Syst. Evol. Microbiol.">
        <title>The Global Catalogue of Microorganisms (GCM) 10K type strain sequencing project: providing services to taxonomists for standard genome sequencing and annotation.</title>
        <authorList>
            <consortium name="The Broad Institute Genomics Platform"/>
            <consortium name="The Broad Institute Genome Sequencing Center for Infectious Disease"/>
            <person name="Wu L."/>
            <person name="Ma J."/>
        </authorList>
    </citation>
    <scope>NUCLEOTIDE SEQUENCE [LARGE SCALE GENOMIC DNA]</scope>
    <source>
        <strain evidence="7">JCM 31921</strain>
    </source>
</reference>
<dbReference type="NCBIfam" id="TIGR01128">
    <property type="entry name" value="holA"/>
    <property type="match status" value="1"/>
</dbReference>
<dbReference type="Gene3D" id="1.20.272.10">
    <property type="match status" value="1"/>
</dbReference>
<dbReference type="InterPro" id="IPR027417">
    <property type="entry name" value="P-loop_NTPase"/>
</dbReference>
<dbReference type="Gene3D" id="3.40.50.300">
    <property type="entry name" value="P-loop containing nucleotide triphosphate hydrolases"/>
    <property type="match status" value="1"/>
</dbReference>
<feature type="domain" description="DNA polymerase III delta N-terminal" evidence="5">
    <location>
        <begin position="22"/>
        <end position="137"/>
    </location>
</feature>
<accession>A0ABP8MH51</accession>
<evidence type="ECO:0000256" key="4">
    <source>
        <dbReference type="ARBA" id="ARBA00022932"/>
    </source>
</evidence>
<dbReference type="InterPro" id="IPR005790">
    <property type="entry name" value="DNA_polIII_delta"/>
</dbReference>
<comment type="caution">
    <text evidence="6">The sequence shown here is derived from an EMBL/GenBank/DDBJ whole genome shotgun (WGS) entry which is preliminary data.</text>
</comment>
<evidence type="ECO:0000256" key="1">
    <source>
        <dbReference type="ARBA" id="ARBA00022679"/>
    </source>
</evidence>
<keyword evidence="2" id="KW-0548">Nucleotidyltransferase</keyword>
<name>A0ABP8MH51_9BACT</name>
<dbReference type="SUPFAM" id="SSF52540">
    <property type="entry name" value="P-loop containing nucleoside triphosphate hydrolases"/>
    <property type="match status" value="1"/>
</dbReference>
<proteinExistence type="predicted"/>
<dbReference type="PANTHER" id="PTHR34388">
    <property type="entry name" value="DNA POLYMERASE III SUBUNIT DELTA"/>
    <property type="match status" value="1"/>
</dbReference>
<keyword evidence="4" id="KW-0239">DNA-directed DNA polymerase</keyword>
<keyword evidence="1" id="KW-0808">Transferase</keyword>
<dbReference type="InterPro" id="IPR010372">
    <property type="entry name" value="DNA_pol3_delta_N"/>
</dbReference>
<gene>
    <name evidence="6" type="primary">holA</name>
    <name evidence="6" type="ORF">GCM10023092_06490</name>
</gene>
<keyword evidence="7" id="KW-1185">Reference proteome</keyword>
<evidence type="ECO:0000256" key="2">
    <source>
        <dbReference type="ARBA" id="ARBA00022695"/>
    </source>
</evidence>
<sequence>MAVMTFKQIADSIRKKEFAPVYVLDGEEAYFLDQLMDLFEANVLSPSEKEFNLSVLYGRETNKQDLLNACMRFPMFADKQLVLLKDAAAMDKFNELEKYIEQPCTTTILVIEYRNKKVDGKTRIAKAIKDKAAYFTAEKVKEDAMPAWLMQWGKEIGFEIPEKEAEMLTLYLGSHLQRIVNEIEKIRINVPEQKMLTGALIQKYIGISREYNLFDFVDEFIDGNKDKYYRMLSYFLSNMKSSPMVLVTASLQNKFQALYRANYAAQLPEKDWATAIGGSPWFAKNVVAKTKRWPLYKVEQCMMTIAEFNRRSVGIDSDAGDSENFKELIGRLELIAAS</sequence>
<dbReference type="Gene3D" id="1.10.8.60">
    <property type="match status" value="1"/>
</dbReference>
<evidence type="ECO:0000259" key="5">
    <source>
        <dbReference type="Pfam" id="PF06144"/>
    </source>
</evidence>
<dbReference type="RefSeq" id="WP_344822647.1">
    <property type="nucleotide sequence ID" value="NZ_BAABEZ010000004.1"/>
</dbReference>
<evidence type="ECO:0000313" key="7">
    <source>
        <dbReference type="Proteomes" id="UP001501410"/>
    </source>
</evidence>
<organism evidence="6 7">
    <name type="scientific">Rurimicrobium arvi</name>
    <dbReference type="NCBI Taxonomy" id="2049916"/>
    <lineage>
        <taxon>Bacteria</taxon>
        <taxon>Pseudomonadati</taxon>
        <taxon>Bacteroidota</taxon>
        <taxon>Chitinophagia</taxon>
        <taxon>Chitinophagales</taxon>
        <taxon>Chitinophagaceae</taxon>
        <taxon>Rurimicrobium</taxon>
    </lineage>
</organism>
<evidence type="ECO:0000313" key="6">
    <source>
        <dbReference type="EMBL" id="GAA4450513.1"/>
    </source>
</evidence>
<dbReference type="PANTHER" id="PTHR34388:SF1">
    <property type="entry name" value="DNA POLYMERASE III SUBUNIT DELTA"/>
    <property type="match status" value="1"/>
</dbReference>
<dbReference type="Pfam" id="PF06144">
    <property type="entry name" value="DNA_pol3_delta"/>
    <property type="match status" value="1"/>
</dbReference>
<keyword evidence="3" id="KW-0235">DNA replication</keyword>
<protein>
    <submittedName>
        <fullName evidence="6">DNA polymerase III subunit delta</fullName>
    </submittedName>
</protein>